<dbReference type="Pfam" id="PF02120">
    <property type="entry name" value="Flg_hook"/>
    <property type="match status" value="1"/>
</dbReference>
<evidence type="ECO:0000256" key="1">
    <source>
        <dbReference type="SAM" id="MobiDB-lite"/>
    </source>
</evidence>
<organism evidence="3 4">
    <name type="scientific">Lachnobacterium bovis</name>
    <dbReference type="NCBI Taxonomy" id="140626"/>
    <lineage>
        <taxon>Bacteria</taxon>
        <taxon>Bacillati</taxon>
        <taxon>Bacillota</taxon>
        <taxon>Clostridia</taxon>
        <taxon>Lachnospirales</taxon>
        <taxon>Lachnospiraceae</taxon>
        <taxon>Lachnobacterium</taxon>
    </lineage>
</organism>
<feature type="region of interest" description="Disordered" evidence="1">
    <location>
        <begin position="276"/>
        <end position="303"/>
    </location>
</feature>
<dbReference type="RefSeq" id="WP_074730780.1">
    <property type="nucleotide sequence ID" value="NZ_FOGW01000019.1"/>
</dbReference>
<gene>
    <name evidence="3" type="ORF">SAMN02910429_01739</name>
</gene>
<protein>
    <submittedName>
        <fullName evidence="3">Hook-length control protein FliK</fullName>
    </submittedName>
</protein>
<evidence type="ECO:0000259" key="2">
    <source>
        <dbReference type="Pfam" id="PF02120"/>
    </source>
</evidence>
<evidence type="ECO:0000313" key="4">
    <source>
        <dbReference type="Proteomes" id="UP000182471"/>
    </source>
</evidence>
<sequence>MQISNLYDKYNNLNNQKLDSNINIKNTDRSQGIQNLKAGDVFEGTVISVKNNKVEIALADGQKVKARLEDNVNVTKGQALFFEVKSASATTIEITPYRSGEEGNNPILTKALREASIEINAKTIDMINEMMHESMPIDKESLAKMYKILSNFENINVKTLVQMTKLDIPITEQRAFQYENYLDDKQAITNKLNDVLTNLVKDISDPSIPIKQIETNNVKLLDIVSKEIETVKIDQILGEKEITALLESLAKVEESKDEGNDFLKMLKSFQSGIINEGEGQTTSQDVSSKDALKPDGLINNNGILENTNKENEQSALKGNIAKETLQEENVIRDNISKEVEPQENGAKDINSQGNIKQEAYQNEIAKQDTTFQKEVVQQNTVSQNEINQSSNNAQNRLEVGDLVDKIKALLNNTSVNEKEILSFVSSKEYKGFVESIIKEQWLIEPEQLKENGKITQLYKKLDFQISQIEELVNAIGQNKSGLMSTLSEIRGNLDFMNQINNVYNYVQIPLKMAKQDVNGELYLYTSKKNLKEKKGELSAFLHLELDNLGTTDVAIKLHDKNLKTNFFVEDDVSYDLILSNLPMLLSRLKKLGYTCSLDVINERKKMNFVDDFLKKDLPTAGPVKRFSFDMRA</sequence>
<dbReference type="EMBL" id="FOGW01000019">
    <property type="protein sequence ID" value="SER99780.1"/>
    <property type="molecule type" value="Genomic_DNA"/>
</dbReference>
<keyword evidence="4" id="KW-1185">Reference proteome</keyword>
<proteinExistence type="predicted"/>
<dbReference type="AlphaFoldDB" id="A0A1H9TR64"/>
<evidence type="ECO:0000313" key="3">
    <source>
        <dbReference type="EMBL" id="SER99780.1"/>
    </source>
</evidence>
<dbReference type="InterPro" id="IPR021136">
    <property type="entry name" value="Flagellar_hook_control-like_C"/>
</dbReference>
<feature type="domain" description="Flagellar hook-length control protein-like C-terminal" evidence="2">
    <location>
        <begin position="528"/>
        <end position="594"/>
    </location>
</feature>
<dbReference type="Proteomes" id="UP000182471">
    <property type="component" value="Unassembled WGS sequence"/>
</dbReference>
<accession>A0A1H9TR64</accession>
<dbReference type="Gene3D" id="3.30.750.140">
    <property type="match status" value="1"/>
</dbReference>
<name>A0A1H9TR64_9FIRM</name>
<reference evidence="4" key="1">
    <citation type="submission" date="2016-10" db="EMBL/GenBank/DDBJ databases">
        <authorList>
            <person name="Varghese N."/>
            <person name="Submissions S."/>
        </authorList>
    </citation>
    <scope>NUCLEOTIDE SEQUENCE [LARGE SCALE GENOMIC DNA]</scope>
    <source>
        <strain evidence="4">S1b</strain>
    </source>
</reference>
<feature type="compositionally biased region" description="Polar residues" evidence="1">
    <location>
        <begin position="276"/>
        <end position="286"/>
    </location>
</feature>
<dbReference type="InterPro" id="IPR038610">
    <property type="entry name" value="FliK-like_C_sf"/>
</dbReference>